<dbReference type="Proteomes" id="UP001500957">
    <property type="component" value="Unassembled WGS sequence"/>
</dbReference>
<comment type="caution">
    <text evidence="3">The sequence shown here is derived from an EMBL/GenBank/DDBJ whole genome shotgun (WGS) entry which is preliminary data.</text>
</comment>
<evidence type="ECO:0000256" key="2">
    <source>
        <dbReference type="SAM" id="Phobius"/>
    </source>
</evidence>
<gene>
    <name evidence="3" type="ORF">GCM10009547_36290</name>
</gene>
<keyword evidence="4" id="KW-1185">Reference proteome</keyword>
<protein>
    <submittedName>
        <fullName evidence="3">Uncharacterized protein</fullName>
    </submittedName>
</protein>
<proteinExistence type="predicted"/>
<accession>A0ABN1H599</accession>
<keyword evidence="2" id="KW-0812">Transmembrane</keyword>
<feature type="region of interest" description="Disordered" evidence="1">
    <location>
        <begin position="1"/>
        <end position="38"/>
    </location>
</feature>
<reference evidence="3 4" key="1">
    <citation type="journal article" date="2019" name="Int. J. Syst. Evol. Microbiol.">
        <title>The Global Catalogue of Microorganisms (GCM) 10K type strain sequencing project: providing services to taxonomists for standard genome sequencing and annotation.</title>
        <authorList>
            <consortium name="The Broad Institute Genomics Platform"/>
            <consortium name="The Broad Institute Genome Sequencing Center for Infectious Disease"/>
            <person name="Wu L."/>
            <person name="Ma J."/>
        </authorList>
    </citation>
    <scope>NUCLEOTIDE SEQUENCE [LARGE SCALE GENOMIC DNA]</scope>
    <source>
        <strain evidence="3 4">JCM 10671</strain>
    </source>
</reference>
<name>A0ABN1H599_9ACTN</name>
<dbReference type="EMBL" id="BAAAHE010000035">
    <property type="protein sequence ID" value="GAA0629375.1"/>
    <property type="molecule type" value="Genomic_DNA"/>
</dbReference>
<sequence>MTSSGGDWVAVPVPGQPDRWDFVPHEQPPSPDGSPGRWHVVGGSGTEVGQWQWFPTNPLPTPPPPLLFQSTGGQAAATSVPIASPKRSKKVPLAIAAAVAVIAAAATGGVLLLSGDDDSKHKEEITALVNYVTTVDKGEDVCTSHLTEDFVRTVFGDVATCEQDDSDDDDSDGATGALVENIQIDDEDATATVTVRGGSTDGATGTWAFRRGDDDVWRVAEWRADYLRSSLERTFGEKYDSDGPDDPFDNPTVRSCVKDRLLGQDDPAFLDTAHQLFRNSQESSAKLLGFMAECPSDTEGVSALRALFEKGFRASAQLPEPITECIVLGMRTGLSDEEIKQLSLNRGQPAPPHIQARIQQITITCAGSPTSFDPVPEDLAPGPDLGV</sequence>
<dbReference type="RefSeq" id="WP_344607341.1">
    <property type="nucleotide sequence ID" value="NZ_BAAAHE010000035.1"/>
</dbReference>
<evidence type="ECO:0000313" key="3">
    <source>
        <dbReference type="EMBL" id="GAA0629375.1"/>
    </source>
</evidence>
<organism evidence="3 4">
    <name type="scientific">Sporichthya brevicatena</name>
    <dbReference type="NCBI Taxonomy" id="171442"/>
    <lineage>
        <taxon>Bacteria</taxon>
        <taxon>Bacillati</taxon>
        <taxon>Actinomycetota</taxon>
        <taxon>Actinomycetes</taxon>
        <taxon>Sporichthyales</taxon>
        <taxon>Sporichthyaceae</taxon>
        <taxon>Sporichthya</taxon>
    </lineage>
</organism>
<keyword evidence="2" id="KW-0472">Membrane</keyword>
<keyword evidence="2" id="KW-1133">Transmembrane helix</keyword>
<feature type="transmembrane region" description="Helical" evidence="2">
    <location>
        <begin position="93"/>
        <end position="113"/>
    </location>
</feature>
<evidence type="ECO:0000256" key="1">
    <source>
        <dbReference type="SAM" id="MobiDB-lite"/>
    </source>
</evidence>
<evidence type="ECO:0000313" key="4">
    <source>
        <dbReference type="Proteomes" id="UP001500957"/>
    </source>
</evidence>